<comment type="cofactor">
    <cofactor evidence="1">
        <name>Ca(2+)</name>
        <dbReference type="ChEBI" id="CHEBI:29108"/>
    </cofactor>
</comment>
<evidence type="ECO:0000256" key="3">
    <source>
        <dbReference type="ARBA" id="ARBA00011073"/>
    </source>
</evidence>
<feature type="domain" description="SLH" evidence="13">
    <location>
        <begin position="428"/>
        <end position="491"/>
    </location>
</feature>
<evidence type="ECO:0000256" key="11">
    <source>
        <dbReference type="PROSITE-ProRule" id="PRU01240"/>
    </source>
</evidence>
<keyword evidence="8 11" id="KW-0378">Hydrolase</keyword>
<dbReference type="PROSITE" id="PS00136">
    <property type="entry name" value="SUBTILASE_ASP"/>
    <property type="match status" value="1"/>
</dbReference>
<organism evidence="14 15">
    <name type="scientific">Gracilibacillus oryzae</name>
    <dbReference type="NCBI Taxonomy" id="1672701"/>
    <lineage>
        <taxon>Bacteria</taxon>
        <taxon>Bacillati</taxon>
        <taxon>Bacillota</taxon>
        <taxon>Bacilli</taxon>
        <taxon>Bacillales</taxon>
        <taxon>Bacillaceae</taxon>
        <taxon>Gracilibacillus</taxon>
    </lineage>
</organism>
<dbReference type="SUPFAM" id="SSF54897">
    <property type="entry name" value="Protease propeptides/inhibitors"/>
    <property type="match status" value="1"/>
</dbReference>
<dbReference type="GO" id="GO:0005576">
    <property type="term" value="C:extracellular region"/>
    <property type="evidence" value="ECO:0007669"/>
    <property type="project" value="UniProtKB-SubCell"/>
</dbReference>
<protein>
    <submittedName>
        <fullName evidence="14">S8 family serine peptidase</fullName>
    </submittedName>
</protein>
<dbReference type="GO" id="GO:0046872">
    <property type="term" value="F:metal ion binding"/>
    <property type="evidence" value="ECO:0007669"/>
    <property type="project" value="UniProtKB-KW"/>
</dbReference>
<sequence length="546" mass="59388">MKKLFLIIALFLFVTTNSLEIEASEESAETRVIAGFDKSIDLSVLEGIPYQLHHTHDSIDAVSISLPSDYVDGLSKIDEIDWVENDQVVKTNFQSLSWANDVISSNFYQDNSITGKGVEIGVIDTGIRMDHPDLNVVDGVSFVEGMSSYEDNNGHGTHVAGIIGALNNDEGVVGVAPDTDLYAIKSLDINGEGRQADIIEGVEWAIAQDLDIINLSVTTPIPSIALKKAVEAADEAGILVVAASGNAEDGEGQITDDVLFPSRFSSVISVGAIDKRLEKTYFSYQGASLDFVAPGEDIYSTYFEAPDYITMSGTSMAAPYVTGILALYKEVYPDMDNQSLIKIVQNKAKDIGAKGRDDVYGYGLIQGPDSWFWDVDPSSWFADYVYLLRQSEYIGGYPDGSYQAENQITRGEVATVIGSILEMDGTNRLTDFTDVNLDYFASGYIDSLTAANIVSGYPNKTFMPEKAITRGEAAVLIQTAFSLNADSENQFGDVNADRFYADAVNDLAVLDIISGYPNGQFKPENQISRAEFSVMVGKILDEAFQS</sequence>
<dbReference type="Pfam" id="PF00082">
    <property type="entry name" value="Peptidase_S8"/>
    <property type="match status" value="1"/>
</dbReference>
<evidence type="ECO:0000256" key="1">
    <source>
        <dbReference type="ARBA" id="ARBA00001913"/>
    </source>
</evidence>
<reference evidence="14 15" key="1">
    <citation type="submission" date="2019-10" db="EMBL/GenBank/DDBJ databases">
        <title>Gracilibacillus sp. nov. isolated from rice seeds.</title>
        <authorList>
            <person name="He S."/>
        </authorList>
    </citation>
    <scope>NUCLEOTIDE SEQUENCE [LARGE SCALE GENOMIC DNA]</scope>
    <source>
        <strain evidence="14 15">TD8</strain>
    </source>
</reference>
<comment type="subcellular location">
    <subcellularLocation>
        <location evidence="2">Secreted</location>
    </subcellularLocation>
</comment>
<dbReference type="PRINTS" id="PR00723">
    <property type="entry name" value="SUBTILISIN"/>
</dbReference>
<evidence type="ECO:0000256" key="8">
    <source>
        <dbReference type="ARBA" id="ARBA00022801"/>
    </source>
</evidence>
<evidence type="ECO:0000256" key="9">
    <source>
        <dbReference type="ARBA" id="ARBA00022825"/>
    </source>
</evidence>
<keyword evidence="4" id="KW-0964">Secreted</keyword>
<dbReference type="InterPro" id="IPR001119">
    <property type="entry name" value="SLH_dom"/>
</dbReference>
<keyword evidence="9 11" id="KW-0720">Serine protease</keyword>
<comment type="caution">
    <text evidence="14">The sequence shown here is derived from an EMBL/GenBank/DDBJ whole genome shotgun (WGS) entry which is preliminary data.</text>
</comment>
<dbReference type="InterPro" id="IPR022398">
    <property type="entry name" value="Peptidase_S8_His-AS"/>
</dbReference>
<dbReference type="InterPro" id="IPR000209">
    <property type="entry name" value="Peptidase_S8/S53_dom"/>
</dbReference>
<dbReference type="InterPro" id="IPR037045">
    <property type="entry name" value="S8pro/Inhibitor_I9_sf"/>
</dbReference>
<dbReference type="PROSITE" id="PS00138">
    <property type="entry name" value="SUBTILASE_SER"/>
    <property type="match status" value="1"/>
</dbReference>
<gene>
    <name evidence="14" type="ORF">F9U64_06915</name>
</gene>
<feature type="active site" description="Charge relay system" evidence="11">
    <location>
        <position position="315"/>
    </location>
</feature>
<comment type="similarity">
    <text evidence="3 11 12">Belongs to the peptidase S8 family.</text>
</comment>
<dbReference type="AlphaFoldDB" id="A0A7C8KTI2"/>
<keyword evidence="6" id="KW-0479">Metal-binding</keyword>
<dbReference type="GO" id="GO:0006508">
    <property type="term" value="P:proteolysis"/>
    <property type="evidence" value="ECO:0007669"/>
    <property type="project" value="UniProtKB-KW"/>
</dbReference>
<evidence type="ECO:0000313" key="15">
    <source>
        <dbReference type="Proteomes" id="UP000480246"/>
    </source>
</evidence>
<dbReference type="InterPro" id="IPR034202">
    <property type="entry name" value="Subtilisin_Carlsberg-like"/>
</dbReference>
<dbReference type="Gene3D" id="3.30.70.80">
    <property type="entry name" value="Peptidase S8 propeptide/proteinase inhibitor I9"/>
    <property type="match status" value="1"/>
</dbReference>
<dbReference type="PROSITE" id="PS51272">
    <property type="entry name" value="SLH"/>
    <property type="match status" value="3"/>
</dbReference>
<dbReference type="CDD" id="cd07477">
    <property type="entry name" value="Peptidases_S8_Subtilisin_subset"/>
    <property type="match status" value="1"/>
</dbReference>
<keyword evidence="7" id="KW-0732">Signal</keyword>
<dbReference type="PANTHER" id="PTHR43806">
    <property type="entry name" value="PEPTIDASE S8"/>
    <property type="match status" value="1"/>
</dbReference>
<dbReference type="PROSITE" id="PS51892">
    <property type="entry name" value="SUBTILASE"/>
    <property type="match status" value="1"/>
</dbReference>
<dbReference type="Gene3D" id="3.40.50.200">
    <property type="entry name" value="Peptidase S8/S53 domain"/>
    <property type="match status" value="1"/>
</dbReference>
<dbReference type="InterPro" id="IPR050131">
    <property type="entry name" value="Peptidase_S8_subtilisin-like"/>
</dbReference>
<dbReference type="GO" id="GO:0004252">
    <property type="term" value="F:serine-type endopeptidase activity"/>
    <property type="evidence" value="ECO:0007669"/>
    <property type="project" value="UniProtKB-UniRule"/>
</dbReference>
<evidence type="ECO:0000256" key="5">
    <source>
        <dbReference type="ARBA" id="ARBA00022670"/>
    </source>
</evidence>
<keyword evidence="10" id="KW-0106">Calcium</keyword>
<evidence type="ECO:0000256" key="6">
    <source>
        <dbReference type="ARBA" id="ARBA00022723"/>
    </source>
</evidence>
<accession>A0A7C8KTI2</accession>
<dbReference type="PANTHER" id="PTHR43806:SF11">
    <property type="entry name" value="CEREVISIN-RELATED"/>
    <property type="match status" value="1"/>
</dbReference>
<keyword evidence="15" id="KW-1185">Reference proteome</keyword>
<dbReference type="SUPFAM" id="SSF52743">
    <property type="entry name" value="Subtilisin-like"/>
    <property type="match status" value="1"/>
</dbReference>
<evidence type="ECO:0000256" key="4">
    <source>
        <dbReference type="ARBA" id="ARBA00022525"/>
    </source>
</evidence>
<evidence type="ECO:0000256" key="12">
    <source>
        <dbReference type="RuleBase" id="RU003355"/>
    </source>
</evidence>
<feature type="domain" description="SLH" evidence="13">
    <location>
        <begin position="492"/>
        <end position="546"/>
    </location>
</feature>
<dbReference type="InterPro" id="IPR015500">
    <property type="entry name" value="Peptidase_S8_subtilisin-rel"/>
</dbReference>
<keyword evidence="5 11" id="KW-0645">Protease</keyword>
<dbReference type="InterPro" id="IPR023828">
    <property type="entry name" value="Peptidase_S8_Ser-AS"/>
</dbReference>
<dbReference type="Proteomes" id="UP000480246">
    <property type="component" value="Unassembled WGS sequence"/>
</dbReference>
<evidence type="ECO:0000313" key="14">
    <source>
        <dbReference type="EMBL" id="KAB8138053.1"/>
    </source>
</evidence>
<dbReference type="InterPro" id="IPR036852">
    <property type="entry name" value="Peptidase_S8/S53_dom_sf"/>
</dbReference>
<proteinExistence type="inferred from homology"/>
<dbReference type="OrthoDB" id="9798386at2"/>
<evidence type="ECO:0000256" key="7">
    <source>
        <dbReference type="ARBA" id="ARBA00022729"/>
    </source>
</evidence>
<dbReference type="EMBL" id="WEID01000030">
    <property type="protein sequence ID" value="KAB8138053.1"/>
    <property type="molecule type" value="Genomic_DNA"/>
</dbReference>
<feature type="active site" description="Charge relay system" evidence="11">
    <location>
        <position position="124"/>
    </location>
</feature>
<feature type="active site" description="Charge relay system" evidence="11">
    <location>
        <position position="155"/>
    </location>
</feature>
<feature type="domain" description="SLH" evidence="13">
    <location>
        <begin position="368"/>
        <end position="427"/>
    </location>
</feature>
<name>A0A7C8KTI2_9BACI</name>
<dbReference type="InterPro" id="IPR023827">
    <property type="entry name" value="Peptidase_S8_Asp-AS"/>
</dbReference>
<dbReference type="Pfam" id="PF00395">
    <property type="entry name" value="SLH"/>
    <property type="match status" value="3"/>
</dbReference>
<dbReference type="RefSeq" id="WP_153402263.1">
    <property type="nucleotide sequence ID" value="NZ_ML762426.1"/>
</dbReference>
<dbReference type="PROSITE" id="PS00137">
    <property type="entry name" value="SUBTILASE_HIS"/>
    <property type="match status" value="1"/>
</dbReference>
<evidence type="ECO:0000256" key="2">
    <source>
        <dbReference type="ARBA" id="ARBA00004613"/>
    </source>
</evidence>
<evidence type="ECO:0000256" key="10">
    <source>
        <dbReference type="ARBA" id="ARBA00022837"/>
    </source>
</evidence>
<evidence type="ECO:0000259" key="13">
    <source>
        <dbReference type="PROSITE" id="PS51272"/>
    </source>
</evidence>